<dbReference type="AlphaFoldDB" id="A0A0C9M171"/>
<sequence>MIYGSIWRPALLRYNITSWHDARSPSPVRYLGFPLYTSITQRQVFLEQLLEKVRQGCLIHQQRGLSVGGWSTVLNSLILSTLCCVGFLLSHQPASSTLYRSPPQQLDHRFSLLFPYRRPNSLRHNESSWSLLFKATDRLPKDFSNAIVSASTCLEIPLASVILPSFSSEELGRSLAQLPSSVANTMGSDPDSCLRPKHSVEFSVHPNLAKKFLNLVTLDKIKLAPFCVRAFIPPRYSSLGHFPFQQVADHTVVDVTPFIESLIHRCLPNRFSPPFSPDIPVNWFDFWLLPISHSCHNIWYRFLYLKIPHKSLLHRFIPDFFPSPSCALCSHSCDTLGHFLFLCPVKLAAWQTIQHRHLHFLSNSWTSADLHLILTTLRFPSGFPLSALLVIVATLESIWISHWSFTFSATPFTLKSVLSLAESKITKYQHEASIAAGIPHCPPPFFSVLIISCSKDI</sequence>
<evidence type="ECO:0000313" key="1">
    <source>
        <dbReference type="EMBL" id="GAN02111.1"/>
    </source>
</evidence>
<accession>A0A0C9M171</accession>
<dbReference type="EMBL" id="DF836306">
    <property type="protein sequence ID" value="GAN02111.1"/>
    <property type="molecule type" value="Genomic_DNA"/>
</dbReference>
<evidence type="ECO:0008006" key="3">
    <source>
        <dbReference type="Google" id="ProtNLM"/>
    </source>
</evidence>
<keyword evidence="2" id="KW-1185">Reference proteome</keyword>
<protein>
    <recommendedName>
        <fullName evidence="3">Reverse transcriptase zinc-binding domain-containing protein</fullName>
    </recommendedName>
</protein>
<gene>
    <name evidence="1" type="ORF">MAM1_0017c01551</name>
</gene>
<dbReference type="STRING" id="91626.A0A0C9M171"/>
<evidence type="ECO:0000313" key="2">
    <source>
        <dbReference type="Proteomes" id="UP000053815"/>
    </source>
</evidence>
<reference evidence="1" key="1">
    <citation type="submission" date="2014-09" db="EMBL/GenBank/DDBJ databases">
        <title>Draft genome sequence of an oleaginous Mucoromycotina fungus Mucor ambiguus NBRC6742.</title>
        <authorList>
            <person name="Takeda I."/>
            <person name="Yamane N."/>
            <person name="Morita T."/>
            <person name="Tamano K."/>
            <person name="Machida M."/>
            <person name="Baker S."/>
            <person name="Koike H."/>
        </authorList>
    </citation>
    <scope>NUCLEOTIDE SEQUENCE</scope>
    <source>
        <strain evidence="1">NBRC 6742</strain>
    </source>
</reference>
<dbReference type="Proteomes" id="UP000053815">
    <property type="component" value="Unassembled WGS sequence"/>
</dbReference>
<proteinExistence type="predicted"/>
<dbReference type="OrthoDB" id="2287349at2759"/>
<name>A0A0C9M171_9FUNG</name>
<organism evidence="1">
    <name type="scientific">Mucor ambiguus</name>
    <dbReference type="NCBI Taxonomy" id="91626"/>
    <lineage>
        <taxon>Eukaryota</taxon>
        <taxon>Fungi</taxon>
        <taxon>Fungi incertae sedis</taxon>
        <taxon>Mucoromycota</taxon>
        <taxon>Mucoromycotina</taxon>
        <taxon>Mucoromycetes</taxon>
        <taxon>Mucorales</taxon>
        <taxon>Mucorineae</taxon>
        <taxon>Mucoraceae</taxon>
        <taxon>Mucor</taxon>
    </lineage>
</organism>